<gene>
    <name evidence="1" type="ORF">ACFOSB_11570</name>
</gene>
<proteinExistence type="predicted"/>
<organism evidence="1 2">
    <name type="scientific">Deinococcus rufus</name>
    <dbReference type="NCBI Taxonomy" id="2136097"/>
    <lineage>
        <taxon>Bacteria</taxon>
        <taxon>Thermotogati</taxon>
        <taxon>Deinococcota</taxon>
        <taxon>Deinococci</taxon>
        <taxon>Deinococcales</taxon>
        <taxon>Deinococcaceae</taxon>
        <taxon>Deinococcus</taxon>
    </lineage>
</organism>
<protein>
    <submittedName>
        <fullName evidence="1">Uncharacterized protein</fullName>
    </submittedName>
</protein>
<keyword evidence="2" id="KW-1185">Reference proteome</keyword>
<reference evidence="2" key="1">
    <citation type="journal article" date="2019" name="Int. J. Syst. Evol. Microbiol.">
        <title>The Global Catalogue of Microorganisms (GCM) 10K type strain sequencing project: providing services to taxonomists for standard genome sequencing and annotation.</title>
        <authorList>
            <consortium name="The Broad Institute Genomics Platform"/>
            <consortium name="The Broad Institute Genome Sequencing Center for Infectious Disease"/>
            <person name="Wu L."/>
            <person name="Ma J."/>
        </authorList>
    </citation>
    <scope>NUCLEOTIDE SEQUENCE [LARGE SCALE GENOMIC DNA]</scope>
    <source>
        <strain evidence="2">CCTCC AB 2017081</strain>
    </source>
</reference>
<comment type="caution">
    <text evidence="1">The sequence shown here is derived from an EMBL/GenBank/DDBJ whole genome shotgun (WGS) entry which is preliminary data.</text>
</comment>
<sequence length="106" mass="11354">MIQNAADAAKLAASTATVQDDEYAATFQPALDHALTEADRAATAGLYAVEVNVQGFDLLPEVSLALRRALRARGFAVKATLEDPFTLTLGWQPARSPAAAQWLLRE</sequence>
<name>A0ABV7Z7V2_9DEIO</name>
<evidence type="ECO:0000313" key="1">
    <source>
        <dbReference type="EMBL" id="MFC3833496.1"/>
    </source>
</evidence>
<dbReference type="EMBL" id="JBHRZG010000011">
    <property type="protein sequence ID" value="MFC3833496.1"/>
    <property type="molecule type" value="Genomic_DNA"/>
</dbReference>
<accession>A0ABV7Z7V2</accession>
<evidence type="ECO:0000313" key="2">
    <source>
        <dbReference type="Proteomes" id="UP001595803"/>
    </source>
</evidence>
<dbReference type="Proteomes" id="UP001595803">
    <property type="component" value="Unassembled WGS sequence"/>
</dbReference>
<dbReference type="RefSeq" id="WP_380102108.1">
    <property type="nucleotide sequence ID" value="NZ_JBHRZG010000011.1"/>
</dbReference>